<organism evidence="8 9">
    <name type="scientific">Branchiostoma belcheri</name>
    <name type="common">Amphioxus</name>
    <dbReference type="NCBI Taxonomy" id="7741"/>
    <lineage>
        <taxon>Eukaryota</taxon>
        <taxon>Metazoa</taxon>
        <taxon>Chordata</taxon>
        <taxon>Cephalochordata</taxon>
        <taxon>Leptocardii</taxon>
        <taxon>Amphioxiformes</taxon>
        <taxon>Branchiostomatidae</taxon>
        <taxon>Branchiostoma</taxon>
    </lineage>
</organism>
<evidence type="ECO:0000313" key="8">
    <source>
        <dbReference type="Proteomes" id="UP000515135"/>
    </source>
</evidence>
<protein>
    <recommendedName>
        <fullName evidence="7">Tetraspanin</fullName>
    </recommendedName>
</protein>
<evidence type="ECO:0000256" key="2">
    <source>
        <dbReference type="ARBA" id="ARBA00006840"/>
    </source>
</evidence>
<keyword evidence="4 7" id="KW-1133">Transmembrane helix</keyword>
<dbReference type="RefSeq" id="XP_019621293.1">
    <property type="nucleotide sequence ID" value="XM_019765734.1"/>
</dbReference>
<dbReference type="Gene3D" id="1.10.1450.10">
    <property type="entry name" value="Tetraspanin"/>
    <property type="match status" value="1"/>
</dbReference>
<dbReference type="Pfam" id="PF00335">
    <property type="entry name" value="Tetraspanin"/>
    <property type="match status" value="1"/>
</dbReference>
<proteinExistence type="inferred from homology"/>
<keyword evidence="6" id="KW-1015">Disulfide bond</keyword>
<dbReference type="PIRSF" id="PIRSF002419">
    <property type="entry name" value="Tetraspanin"/>
    <property type="match status" value="1"/>
</dbReference>
<comment type="subcellular location">
    <subcellularLocation>
        <location evidence="1 7">Membrane</location>
        <topology evidence="1 7">Multi-pass membrane protein</topology>
    </subcellularLocation>
</comment>
<dbReference type="KEGG" id="bbel:109467689"/>
<dbReference type="OrthoDB" id="10033535at2759"/>
<dbReference type="RefSeq" id="XP_019621292.1">
    <property type="nucleotide sequence ID" value="XM_019765733.1"/>
</dbReference>
<dbReference type="PANTHER" id="PTHR19282:SF534">
    <property type="entry name" value="TETRASPANIN FAMILY-RELATED"/>
    <property type="match status" value="1"/>
</dbReference>
<sequence>MVEGGCGKCIQYLMFTFNLLFWLAGCGILGVGIWLRVTQGDFATLVPSIPFVTAPNLCIIAGVIVMVVGFIGCCGALKENKCLLLTFFVMLFIIFCLEITAGALAYVYRDHLEQFARDDLMRGMDQYGMAGQSGLTRAWDLFQTEKHCCGVNNSTDWFKRPVWPNQSWVPDSCCKPEFRPNENCGQSGITLQFFEDGCVSALKTDFMFNLGLIGAVGIGIGLIQILGMVFALCLFYRIRNEGTYA</sequence>
<evidence type="ECO:0000256" key="1">
    <source>
        <dbReference type="ARBA" id="ARBA00004141"/>
    </source>
</evidence>
<dbReference type="InterPro" id="IPR008952">
    <property type="entry name" value="Tetraspanin_EC2_sf"/>
</dbReference>
<feature type="transmembrane region" description="Helical" evidence="7">
    <location>
        <begin position="12"/>
        <end position="34"/>
    </location>
</feature>
<evidence type="ECO:0000256" key="7">
    <source>
        <dbReference type="RuleBase" id="RU361218"/>
    </source>
</evidence>
<keyword evidence="8" id="KW-1185">Reference proteome</keyword>
<name>A0A6P4YRH6_BRABE</name>
<reference evidence="9 10" key="1">
    <citation type="submission" date="2025-04" db="UniProtKB">
        <authorList>
            <consortium name="RefSeq"/>
        </authorList>
    </citation>
    <scope>IDENTIFICATION</scope>
    <source>
        <tissue evidence="9 10">Gonad</tissue>
    </source>
</reference>
<dbReference type="InterPro" id="IPR018499">
    <property type="entry name" value="Tetraspanin/Peripherin"/>
</dbReference>
<dbReference type="AlphaFoldDB" id="A0A6P4YRH6"/>
<gene>
    <name evidence="9 10" type="primary">LOC109467689</name>
</gene>
<dbReference type="GO" id="GO:0005886">
    <property type="term" value="C:plasma membrane"/>
    <property type="evidence" value="ECO:0007669"/>
    <property type="project" value="TreeGrafter"/>
</dbReference>
<dbReference type="Proteomes" id="UP000515135">
    <property type="component" value="Unplaced"/>
</dbReference>
<feature type="transmembrane region" description="Helical" evidence="7">
    <location>
        <begin position="212"/>
        <end position="236"/>
    </location>
</feature>
<evidence type="ECO:0000256" key="6">
    <source>
        <dbReference type="PIRSR" id="PIRSR002419-1"/>
    </source>
</evidence>
<keyword evidence="5 7" id="KW-0472">Membrane</keyword>
<evidence type="ECO:0000256" key="4">
    <source>
        <dbReference type="ARBA" id="ARBA00022989"/>
    </source>
</evidence>
<dbReference type="SUPFAM" id="SSF48652">
    <property type="entry name" value="Tetraspanin"/>
    <property type="match status" value="1"/>
</dbReference>
<keyword evidence="3 7" id="KW-0812">Transmembrane</keyword>
<dbReference type="PANTHER" id="PTHR19282">
    <property type="entry name" value="TETRASPANIN"/>
    <property type="match status" value="1"/>
</dbReference>
<evidence type="ECO:0000313" key="9">
    <source>
        <dbReference type="RefSeq" id="XP_019621292.1"/>
    </source>
</evidence>
<evidence type="ECO:0000256" key="5">
    <source>
        <dbReference type="ARBA" id="ARBA00023136"/>
    </source>
</evidence>
<comment type="similarity">
    <text evidence="2 7">Belongs to the tetraspanin (TM4SF) family.</text>
</comment>
<dbReference type="GeneID" id="109467689"/>
<feature type="transmembrane region" description="Helical" evidence="7">
    <location>
        <begin position="54"/>
        <end position="77"/>
    </location>
</feature>
<accession>A0A6P4YRH6</accession>
<dbReference type="InterPro" id="IPR000301">
    <property type="entry name" value="Tetraspanin_animals"/>
</dbReference>
<evidence type="ECO:0000313" key="10">
    <source>
        <dbReference type="RefSeq" id="XP_019621293.1"/>
    </source>
</evidence>
<feature type="disulfide bond" evidence="6">
    <location>
        <begin position="148"/>
        <end position="184"/>
    </location>
</feature>
<dbReference type="PRINTS" id="PR00259">
    <property type="entry name" value="TMFOUR"/>
</dbReference>
<evidence type="ECO:0000256" key="3">
    <source>
        <dbReference type="ARBA" id="ARBA00022692"/>
    </source>
</evidence>
<dbReference type="PROSITE" id="PS00421">
    <property type="entry name" value="TM4_1"/>
    <property type="match status" value="1"/>
</dbReference>
<feature type="transmembrane region" description="Helical" evidence="7">
    <location>
        <begin position="84"/>
        <end position="108"/>
    </location>
</feature>
<dbReference type="InterPro" id="IPR018503">
    <property type="entry name" value="Tetraspanin_CS"/>
</dbReference>